<dbReference type="GO" id="GO:0006612">
    <property type="term" value="P:protein targeting to membrane"/>
    <property type="evidence" value="ECO:0007669"/>
    <property type="project" value="TreeGrafter"/>
</dbReference>
<comment type="similarity">
    <text evidence="1">Belongs to the ERF4 family.</text>
</comment>
<dbReference type="GO" id="GO:0000139">
    <property type="term" value="C:Golgi membrane"/>
    <property type="evidence" value="ECO:0007669"/>
    <property type="project" value="UniProtKB-SubCell"/>
</dbReference>
<proteinExistence type="inferred from homology"/>
<evidence type="ECO:0000259" key="4">
    <source>
        <dbReference type="Pfam" id="PF10256"/>
    </source>
</evidence>
<evidence type="ECO:0000256" key="1">
    <source>
        <dbReference type="ARBA" id="ARBA00007732"/>
    </source>
</evidence>
<protein>
    <submittedName>
        <fullName evidence="6">Uncharacterized protein isoform X1</fullName>
    </submittedName>
</protein>
<dbReference type="RefSeq" id="XP_014070254.1">
    <property type="nucleotide sequence ID" value="XM_014214779.2"/>
</dbReference>
<evidence type="ECO:0000313" key="6">
    <source>
        <dbReference type="RefSeq" id="XP_014070254.1"/>
    </source>
</evidence>
<sequence length="228" mass="25783">MATEFHNLQELRQSPSLATKVFIQRDYSEGTVCRFQTKFPSELGSRVSTHTHRQIERTLFEDTVKTLNTYYAEAEKVGGQSYMEGCLACATAYFIFLCMETRYEKLPLCLWLLSPIPHLTTQLPFSGYYSPPLPWIPLRTCLPCSTQLTPTSVSTSGFSATHPSFPRSALHISQCNNKYFGSFIPVSSSESALGFPCVAPLNSTIWPRDKHSRLHYSSPKSCWPRHPT</sequence>
<keyword evidence="5" id="KW-1185">Reference proteome</keyword>
<name>A0A1S3T0Y6_SALSA</name>
<feature type="domain" description="Golgin subfamily A member 7/ERF4" evidence="4">
    <location>
        <begin position="21"/>
        <end position="105"/>
    </location>
</feature>
<dbReference type="KEGG" id="sasa:106612991"/>
<dbReference type="InterPro" id="IPR019383">
    <property type="entry name" value="Golgin_A_7/ERF4"/>
</dbReference>
<keyword evidence="2" id="KW-0472">Membrane</keyword>
<gene>
    <name evidence="6" type="primary">LOC106612991</name>
</gene>
<dbReference type="Pfam" id="PF10256">
    <property type="entry name" value="Erf4"/>
    <property type="match status" value="1"/>
</dbReference>
<comment type="subcellular location">
    <subcellularLocation>
        <location evidence="3">Golgi apparatus membrane</location>
        <topology evidence="3">Lipid-anchor</topology>
    </subcellularLocation>
</comment>
<reference evidence="6" key="1">
    <citation type="submission" date="2025-08" db="UniProtKB">
        <authorList>
            <consortium name="RefSeq"/>
        </authorList>
    </citation>
    <scope>IDENTIFICATION</scope>
</reference>
<accession>A0A1S3T0Y6</accession>
<dbReference type="PANTHER" id="PTHR13254">
    <property type="entry name" value="GOLGI AUTOANTIGEN, GOLGIN SUBFAMILY A, 7"/>
    <property type="match status" value="1"/>
</dbReference>
<evidence type="ECO:0000313" key="5">
    <source>
        <dbReference type="Proteomes" id="UP001652741"/>
    </source>
</evidence>
<dbReference type="PANTHER" id="PTHR13254:SF2">
    <property type="entry name" value="GOLGIN SUBFAMILY A MEMBER 7B"/>
    <property type="match status" value="1"/>
</dbReference>
<dbReference type="InterPro" id="IPR051371">
    <property type="entry name" value="Ras_palmitoyltransferase"/>
</dbReference>
<dbReference type="OrthoDB" id="2190159at2759"/>
<organism evidence="5 6">
    <name type="scientific">Salmo salar</name>
    <name type="common">Atlantic salmon</name>
    <dbReference type="NCBI Taxonomy" id="8030"/>
    <lineage>
        <taxon>Eukaryota</taxon>
        <taxon>Metazoa</taxon>
        <taxon>Chordata</taxon>
        <taxon>Craniata</taxon>
        <taxon>Vertebrata</taxon>
        <taxon>Euteleostomi</taxon>
        <taxon>Actinopterygii</taxon>
        <taxon>Neopterygii</taxon>
        <taxon>Teleostei</taxon>
        <taxon>Protacanthopterygii</taxon>
        <taxon>Salmoniformes</taxon>
        <taxon>Salmonidae</taxon>
        <taxon>Salmoninae</taxon>
        <taxon>Salmo</taxon>
    </lineage>
</organism>
<dbReference type="AlphaFoldDB" id="A0A1S3T0Y6"/>
<dbReference type="Proteomes" id="UP001652741">
    <property type="component" value="Chromosome ssa01"/>
</dbReference>
<evidence type="ECO:0000256" key="2">
    <source>
        <dbReference type="ARBA" id="ARBA00023136"/>
    </source>
</evidence>
<dbReference type="GO" id="GO:0002178">
    <property type="term" value="C:palmitoyltransferase complex"/>
    <property type="evidence" value="ECO:0007669"/>
    <property type="project" value="TreeGrafter"/>
</dbReference>
<dbReference type="GeneID" id="106612991"/>
<evidence type="ECO:0000256" key="3">
    <source>
        <dbReference type="ARBA" id="ARBA00037794"/>
    </source>
</evidence>